<dbReference type="InterPro" id="IPR006162">
    <property type="entry name" value="Ppantetheine_attach_site"/>
</dbReference>
<dbReference type="InterPro" id="IPR010060">
    <property type="entry name" value="NRPS_synth"/>
</dbReference>
<protein>
    <recommendedName>
        <fullName evidence="6">Carrier domain-containing protein</fullName>
    </recommendedName>
</protein>
<dbReference type="PANTHER" id="PTHR45527:SF1">
    <property type="entry name" value="FATTY ACID SYNTHASE"/>
    <property type="match status" value="1"/>
</dbReference>
<dbReference type="EMBL" id="BAAANN010000015">
    <property type="protein sequence ID" value="GAA1964211.1"/>
    <property type="molecule type" value="Genomic_DNA"/>
</dbReference>
<evidence type="ECO:0000256" key="3">
    <source>
        <dbReference type="ARBA" id="ARBA00022553"/>
    </source>
</evidence>
<dbReference type="Gene3D" id="1.10.1200.10">
    <property type="entry name" value="ACP-like"/>
    <property type="match status" value="2"/>
</dbReference>
<comment type="caution">
    <text evidence="7">The sequence shown here is derived from an EMBL/GenBank/DDBJ whole genome shotgun (WGS) entry which is preliminary data.</text>
</comment>
<evidence type="ECO:0000259" key="6">
    <source>
        <dbReference type="PROSITE" id="PS50075"/>
    </source>
</evidence>
<dbReference type="PANTHER" id="PTHR45527">
    <property type="entry name" value="NONRIBOSOMAL PEPTIDE SYNTHETASE"/>
    <property type="match status" value="1"/>
</dbReference>
<dbReference type="Pfam" id="PF00550">
    <property type="entry name" value="PP-binding"/>
    <property type="match status" value="2"/>
</dbReference>
<dbReference type="InterPro" id="IPR023213">
    <property type="entry name" value="CAT-like_dom_sf"/>
</dbReference>
<evidence type="ECO:0000313" key="7">
    <source>
        <dbReference type="EMBL" id="GAA1964211.1"/>
    </source>
</evidence>
<keyword evidence="5" id="KW-0045">Antibiotic biosynthesis</keyword>
<dbReference type="Gene3D" id="3.30.300.30">
    <property type="match status" value="2"/>
</dbReference>
<evidence type="ECO:0000313" key="8">
    <source>
        <dbReference type="Proteomes" id="UP001501116"/>
    </source>
</evidence>
<dbReference type="PROSITE" id="PS00012">
    <property type="entry name" value="PHOSPHOPANTETHEINE"/>
    <property type="match status" value="1"/>
</dbReference>
<dbReference type="PROSITE" id="PS00455">
    <property type="entry name" value="AMP_BINDING"/>
    <property type="match status" value="2"/>
</dbReference>
<evidence type="ECO:0000256" key="5">
    <source>
        <dbReference type="ARBA" id="ARBA00023194"/>
    </source>
</evidence>
<dbReference type="InterPro" id="IPR042099">
    <property type="entry name" value="ANL_N_sf"/>
</dbReference>
<dbReference type="PROSITE" id="PS50075">
    <property type="entry name" value="CARRIER"/>
    <property type="match status" value="2"/>
</dbReference>
<dbReference type="CDD" id="cd05930">
    <property type="entry name" value="A_NRPS"/>
    <property type="match status" value="2"/>
</dbReference>
<dbReference type="InterPro" id="IPR020845">
    <property type="entry name" value="AMP-binding_CS"/>
</dbReference>
<dbReference type="Gene3D" id="3.30.559.30">
    <property type="entry name" value="Nonribosomal peptide synthetase, condensation domain"/>
    <property type="match status" value="5"/>
</dbReference>
<keyword evidence="4" id="KW-0677">Repeat</keyword>
<keyword evidence="2" id="KW-0596">Phosphopantetheine</keyword>
<dbReference type="InterPro" id="IPR036736">
    <property type="entry name" value="ACP-like_sf"/>
</dbReference>
<dbReference type="InterPro" id="IPR045851">
    <property type="entry name" value="AMP-bd_C_sf"/>
</dbReference>
<proteinExistence type="predicted"/>
<reference evidence="7 8" key="1">
    <citation type="journal article" date="2019" name="Int. J. Syst. Evol. Microbiol.">
        <title>The Global Catalogue of Microorganisms (GCM) 10K type strain sequencing project: providing services to taxonomists for standard genome sequencing and annotation.</title>
        <authorList>
            <consortium name="The Broad Institute Genomics Platform"/>
            <consortium name="The Broad Institute Genome Sequencing Center for Infectious Disease"/>
            <person name="Wu L."/>
            <person name="Ma J."/>
        </authorList>
    </citation>
    <scope>NUCLEOTIDE SEQUENCE [LARGE SCALE GENOMIC DNA]</scope>
    <source>
        <strain evidence="7 8">JCM 14545</strain>
    </source>
</reference>
<evidence type="ECO:0000256" key="2">
    <source>
        <dbReference type="ARBA" id="ARBA00022450"/>
    </source>
</evidence>
<feature type="domain" description="Carrier" evidence="6">
    <location>
        <begin position="900"/>
        <end position="974"/>
    </location>
</feature>
<dbReference type="SMART" id="SM00823">
    <property type="entry name" value="PKS_PP"/>
    <property type="match status" value="2"/>
</dbReference>
<name>A0ABN2R665_9PSEU</name>
<dbReference type="InterPro" id="IPR001242">
    <property type="entry name" value="Condensation_dom"/>
</dbReference>
<dbReference type="Pfam" id="PF13193">
    <property type="entry name" value="AMP-binding_C"/>
    <property type="match status" value="2"/>
</dbReference>
<feature type="domain" description="Carrier" evidence="6">
    <location>
        <begin position="2402"/>
        <end position="2476"/>
    </location>
</feature>
<keyword evidence="3" id="KW-0597">Phosphoprotein</keyword>
<dbReference type="NCBIfam" id="TIGR01733">
    <property type="entry name" value="AA-adenyl-dom"/>
    <property type="match status" value="2"/>
</dbReference>
<dbReference type="Pfam" id="PF00668">
    <property type="entry name" value="Condensation"/>
    <property type="match status" value="5"/>
</dbReference>
<dbReference type="InterPro" id="IPR009081">
    <property type="entry name" value="PP-bd_ACP"/>
</dbReference>
<dbReference type="Proteomes" id="UP001501116">
    <property type="component" value="Unassembled WGS sequence"/>
</dbReference>
<dbReference type="InterPro" id="IPR020806">
    <property type="entry name" value="PKS_PP-bd"/>
</dbReference>
<dbReference type="Pfam" id="PF00501">
    <property type="entry name" value="AMP-binding"/>
    <property type="match status" value="2"/>
</dbReference>
<evidence type="ECO:0000256" key="1">
    <source>
        <dbReference type="ARBA" id="ARBA00001957"/>
    </source>
</evidence>
<keyword evidence="8" id="KW-1185">Reference proteome</keyword>
<evidence type="ECO:0000256" key="4">
    <source>
        <dbReference type="ARBA" id="ARBA00022737"/>
    </source>
</evidence>
<dbReference type="SUPFAM" id="SSF56801">
    <property type="entry name" value="Acetyl-CoA synthetase-like"/>
    <property type="match status" value="2"/>
</dbReference>
<dbReference type="SUPFAM" id="SSF47336">
    <property type="entry name" value="ACP-like"/>
    <property type="match status" value="2"/>
</dbReference>
<dbReference type="SUPFAM" id="SSF52777">
    <property type="entry name" value="CoA-dependent acyltransferases"/>
    <property type="match status" value="10"/>
</dbReference>
<dbReference type="InterPro" id="IPR010071">
    <property type="entry name" value="AA_adenyl_dom"/>
</dbReference>
<dbReference type="InterPro" id="IPR025110">
    <property type="entry name" value="AMP-bd_C"/>
</dbReference>
<gene>
    <name evidence="7" type="ORF">GCM10009754_39900</name>
</gene>
<dbReference type="Gene3D" id="3.30.559.10">
    <property type="entry name" value="Chloramphenicol acetyltransferase-like domain"/>
    <property type="match status" value="5"/>
</dbReference>
<comment type="cofactor">
    <cofactor evidence="1">
        <name>pantetheine 4'-phosphate</name>
        <dbReference type="ChEBI" id="CHEBI:47942"/>
    </cofactor>
</comment>
<dbReference type="Gene3D" id="3.40.50.12780">
    <property type="entry name" value="N-terminal domain of ligase-like"/>
    <property type="match status" value="2"/>
</dbReference>
<dbReference type="InterPro" id="IPR000873">
    <property type="entry name" value="AMP-dep_synth/lig_dom"/>
</dbReference>
<accession>A0ABN2R665</accession>
<organism evidence="7 8">
    <name type="scientific">Amycolatopsis minnesotensis</name>
    <dbReference type="NCBI Taxonomy" id="337894"/>
    <lineage>
        <taxon>Bacteria</taxon>
        <taxon>Bacillati</taxon>
        <taxon>Actinomycetota</taxon>
        <taxon>Actinomycetes</taxon>
        <taxon>Pseudonocardiales</taxon>
        <taxon>Pseudonocardiaceae</taxon>
        <taxon>Amycolatopsis</taxon>
    </lineage>
</organism>
<sequence length="3372" mass="358901">MRLRVFDGVRAPFQVISADPAEVPEVVDLSAEPDPRAAAESFVVAERLRLAEACRGMVERNLCAQKVLRLSRGEVWYTLLGHHLVFDGYSAAMLARRTAAHYTALARGSEVAPSPFGRFADVVESDLAYRASEQCEEDRAYWRDRLTPLPEFADGGGAVSDAPEDTLTARAVIPPEEVAALRGFAEREGITWGEALIAGYAAFLHRVQGLADVVCALPLMCRTGSAELRTPAMAVNVLPLRVDVHGGDTLGELGRRVAAAMRELRAHQRYRGENLPQDLPGAGALLHGRGVNLKAFDLSLDFAGATGVMRNIAGGPPEDMGLSVLPTTGGGLLLGFEVDARTHDQAGVDRKLAVLRRLLTALTGQDAPAVGQVELRPPAERDRLLASWTVPALPGVPPDVPSLLADLAAAQPDRIALVHGEHRLSTTDLAGRVHRLARALRARGIGPDDVVALALPRSADLVVALFAVLAAGGAYLPLDTAHPVGRLRELVADAAPALVLTDTGELVFEDVPRLRVDSPETVAGLSGEPLAPEELAAPRHPDHLAYVIHTSGSTGRPKGVLGRAGALAGLVHHHRSTVVAETEAAAGRRLRAAHTYSFAFDSSLDQLLWLLCGHELHLYGSDLTRDAEALLAAFARDRIDVVDTTPSMAAALVDAGMLTGAHRPSLLILGGEAAPEALWRRVAASGVAARNLYGPTESTVDATMARIDGDVPTIGFPLAGSRVRLLDGALQPVQDGEVGELYLAGPRLARGYLNRPGSTAERFVADPFTGAVMYRTGDLARWVPGRGVEYLGRGDGQVKIRGYRVETGEVEAALGAVGGVSAAAAVVRTDGGRARLVGYVVPAGGASLTPESVRSALAEQVPEHLVPSAVVVMDALPLTVNGKLDRTALPVPRAESGGRAAGTERERLLCAAVAEVFGLDDVGIDDDFFALGGDSITAISVSSRLRARGLELRPRDLLARRSLASLALAGKQIEDDAPAPLDHPAGPVPAPPIVRALLDPHPDVDVVAAYAQWTALRVDDALALDDLVLGVQVILERHDALRLQVASSLVVRPRGTVSAAHIVSEVTEEDVTGVAERLAAALDPRTGDLVRISLVHTENGDRLVVVAHHLVVDGVSWRVLLPDLHAACTAGVADFGPSGTSWRRHATLLAEQGESGARRDELAHWRHAVGAVTRLGDRPLDQSRDLVATARRSTTKATPEVTEALLSTLPAAYRAGVDEVLLAALVLALRTWRRDQHPDSVTVTMEGHGRAHGPDLSRTVGWFTSEYPVRAPAGAIQSTVDLDDALRGGDAAGRLVRAVKEAKRGVPGDGIGYGVLRHLDPATSAEFAATPPPDVLLNYLGRFAASPGTGWRLPERDAFAVVEPAGKALEQILALNCFVHEEGAPVIAVEWTAAGEVLDAEAVTGLQRAWVAALDALSAHAARTGAGGLTPSDLPMVALDQPAIDALEADRRVEDVLPATPLQVGLSFHSLVRGEGDTDVYVVQAITSLSGEVDPARMADAARELLRRVPALRTYLATTSAGEVVQVVPADVELDWQYVDFSGDATAFAERAGAELKRPFDPARPPLIRFLLGTLGGDEHRLVFTNHHALLDGWSMPLVGRTLLAIYAELGGGPPAPVPTGLTEFHRLLSTRDQDASLKIWRDALAGIDEGTRLTPATATSAVERPGRVPVPLGGEFSDRLRAFARERGITLTAVLQTAWGVLLGRLTGRRDVLFGCPVSGRPVDVDGVETMIGQLGTTIPVRVRHTGAGTVAALLAEVHADNVVLAEHHHVGLPDIQRAAGAGELFDTMLVMENFPLSSRNRTALAPGLDLVGVDIIDATHYPLTVIVIPEDEITIGLGYQPHALDEATVRDYGRWLRTLLREIVEDPERPVARLPMMDAGEQDRLVRTGTEVVPSKQRGSCLDEFAARVRHRPGKEAVVCRDRSLSYGELDRLSNRLAHKLIESGVRQEDPVAVLLGRDVEMVVALFGVLKAGGVYVPMDAEYPRDRLAYMLDDIAPAAAVTTGGAVPAAREIPVLRIDDPATLAGPSTWDDDPAEARRGLTEDALAYVIYTSGTTGRPKGVAVPHRGIPDLIALQEEIVGVTEDERYLHFASTSFDVAFWQTMVPLLSGGTSVIAPEEVRVPGDELLDYIVEHRVTGVNLLPSFLAAMPDDRTVAKDVFFVVGAERLDPELARRWGDRRALFNAYGPTEVTINAVTWQYDRDDPGPLPIGRPDPNIRAYVLDDGLLPVGTGVTGELYLGGPGLARGYVGRAGLTSQAFVADPFGGAGERMYRTGDLVRWRPDGMLVFLGRADHQVKIRGFRIELAEIETVLTRHPSVRACSVIVREDRPGDRRLVGYVIPADGAAFDPAEVRAWLAGDLPEHMVPTALVALDRLPLGPSGKLDRSALPAPDAVAAPAREPATGAERVLLGVFRAVLGRDEVNLDDEFFAVGGDSIVSLQVVSRARRDGLLLTARDVFEGGTIAGIAARAGALDGGDATEAPAVGDAPLTPVMRDLLRRSEATGFCQWTEICVPPGDVSTWHAVLDAVLARHDVLRARLAEPGVLRIPGAGAVTGADVLTVVPVSADPRAAADAAIAGARAGMDPRTGPLLRAVWVDAGPSRPGRLVLIAHHLVVDGVSWRILLDDVRHAYDTGSLPRHGESFLGWARSLREAVESRRTELPHWRHVAAAPARPLSATPLDPARDTAATAVHHEIRLAPGVTRALLTTVPSAYRTTQDAVLLTAFLAAVREWRGAAELLVALESHGRPPHRPDRSGPVDLASTVGWFTAVHPARISLSGTGFSDSLKAVKEQLHAQGDGLGHGILAGADPALAVAPEVSWNYLGQFPAAAPGEVPWQVPPDADPLGSGGGDALPLPHSLMVNALARDDSLGIRFTWPSAVFAAAEIEDLGACFQRALTRLAADSGVLEDAGLTPSDVPLSTVDQAGIDALEREYRVTDVLPLTPLQELMVRHSRAADGPDPYTVQSTFSLEGPLDVDALHAAGADLMARHPNLGAAFPATAGLDHLQVIRADARPDCRLVDISGLGSEAREREVDRLLAEDLAEPFDLAAGAAMRLTVIRLGVRRVDFVLTSHHVLSDGWSAPRMLGEIFTGYSARVGTGTGALPDPVPFSGYLRWRADRDHEADLRAWREELDGLPDGTHVTGEPEQAGTAAAPVLFEFDATVVAELTRAAAERGLTPNTLLQGAWAAVLAARSGRRDVCFGTMVSCRVPEVDRVEEIIGLLANTVPVRVLLTGTIAGALADLQRRQQAIAAHHAVSLADLERLTGRARLFDSLVVFENYPVDERALREPSPGLTVVGTRFREATHHPLTLTVMPEGRGWAGVLAHRPERVSAAEAGRLADDLVMVARELGRPGRLDEDVSVFLSRIGG</sequence>
<dbReference type="NCBIfam" id="TIGR01720">
    <property type="entry name" value="NRPS-para261"/>
    <property type="match status" value="1"/>
</dbReference>